<proteinExistence type="predicted"/>
<dbReference type="RefSeq" id="WP_153286777.1">
    <property type="nucleotide sequence ID" value="NZ_CP045643.1"/>
</dbReference>
<organism evidence="1 2">
    <name type="scientific">Streptomyces fagopyri</name>
    <dbReference type="NCBI Taxonomy" id="2662397"/>
    <lineage>
        <taxon>Bacteria</taxon>
        <taxon>Bacillati</taxon>
        <taxon>Actinomycetota</taxon>
        <taxon>Actinomycetes</taxon>
        <taxon>Kitasatosporales</taxon>
        <taxon>Streptomycetaceae</taxon>
        <taxon>Streptomyces</taxon>
    </lineage>
</organism>
<sequence>MGAATAANPVMTADRIRGRVQVVLSPRVPAALHVLDALELGDLNEVVAAIDEKERTSAPGDEARARFIHR</sequence>
<evidence type="ECO:0000313" key="1">
    <source>
        <dbReference type="EMBL" id="QFZ72408.1"/>
    </source>
</evidence>
<dbReference type="AlphaFoldDB" id="A0A5Q0L6B1"/>
<protein>
    <submittedName>
        <fullName evidence="1">Uncharacterized protein</fullName>
    </submittedName>
</protein>
<evidence type="ECO:0000313" key="2">
    <source>
        <dbReference type="Proteomes" id="UP000326179"/>
    </source>
</evidence>
<gene>
    <name evidence="1" type="ORF">GFH48_03260</name>
</gene>
<dbReference type="EMBL" id="CP045643">
    <property type="protein sequence ID" value="QFZ72408.1"/>
    <property type="molecule type" value="Genomic_DNA"/>
</dbReference>
<keyword evidence="2" id="KW-1185">Reference proteome</keyword>
<dbReference type="Proteomes" id="UP000326179">
    <property type="component" value="Chromosome"/>
</dbReference>
<accession>A0A5Q0L6B1</accession>
<dbReference type="KEGG" id="sfy:GFH48_03260"/>
<reference evidence="1 2" key="1">
    <citation type="submission" date="2019-10" db="EMBL/GenBank/DDBJ databases">
        <title>A novel species.</title>
        <authorList>
            <person name="Gao J."/>
        </authorList>
    </citation>
    <scope>NUCLEOTIDE SEQUENCE [LARGE SCALE GENOMIC DNA]</scope>
    <source>
        <strain evidence="1 2">QMT-28</strain>
    </source>
</reference>
<name>A0A5Q0L6B1_9ACTN</name>